<dbReference type="InterPro" id="IPR013767">
    <property type="entry name" value="PAS_fold"/>
</dbReference>
<feature type="non-terminal residue" evidence="10">
    <location>
        <position position="210"/>
    </location>
</feature>
<evidence type="ECO:0000256" key="4">
    <source>
        <dbReference type="ARBA" id="ARBA00023125"/>
    </source>
</evidence>
<dbReference type="Proteomes" id="UP000694891">
    <property type="component" value="Unplaced"/>
</dbReference>
<dbReference type="GeneID" id="103361964"/>
<keyword evidence="9" id="KW-1185">Reference proteome</keyword>
<dbReference type="Gene3D" id="4.10.280.10">
    <property type="entry name" value="Helix-loop-helix DNA-binding domain"/>
    <property type="match status" value="1"/>
</dbReference>
<dbReference type="SUPFAM" id="SSF47459">
    <property type="entry name" value="HLH, helix-loop-helix DNA-binding domain"/>
    <property type="match status" value="1"/>
</dbReference>
<dbReference type="AlphaFoldDB" id="A0A9Y4K3I9"/>
<dbReference type="CDD" id="cd00130">
    <property type="entry name" value="PAS"/>
    <property type="match status" value="1"/>
</dbReference>
<dbReference type="NCBIfam" id="TIGR00229">
    <property type="entry name" value="sensory_box"/>
    <property type="match status" value="1"/>
</dbReference>
<dbReference type="GO" id="GO:0003700">
    <property type="term" value="F:DNA-binding transcription factor activity"/>
    <property type="evidence" value="ECO:0007669"/>
    <property type="project" value="InterPro"/>
</dbReference>
<dbReference type="GO" id="GO:0046983">
    <property type="term" value="F:protein dimerization activity"/>
    <property type="evidence" value="ECO:0007669"/>
    <property type="project" value="InterPro"/>
</dbReference>
<dbReference type="GO" id="GO:0005634">
    <property type="term" value="C:nucleus"/>
    <property type="evidence" value="ECO:0007669"/>
    <property type="project" value="UniProtKB-SubCell"/>
</dbReference>
<keyword evidence="6" id="KW-0539">Nucleus</keyword>
<reference evidence="10" key="1">
    <citation type="submission" date="2025-08" db="UniProtKB">
        <authorList>
            <consortium name="RefSeq"/>
        </authorList>
    </citation>
    <scope>IDENTIFICATION</scope>
</reference>
<dbReference type="SMART" id="SM00091">
    <property type="entry name" value="PAS"/>
    <property type="match status" value="1"/>
</dbReference>
<accession>A0A9Y4K3I9</accession>
<feature type="domain" description="PAS" evidence="7">
    <location>
        <begin position="92"/>
        <end position="160"/>
    </location>
</feature>
<dbReference type="SUPFAM" id="SSF55785">
    <property type="entry name" value="PYP-like sensor domain (PAS domain)"/>
    <property type="match status" value="1"/>
</dbReference>
<dbReference type="GO" id="GO:0003677">
    <property type="term" value="F:DNA binding"/>
    <property type="evidence" value="ECO:0007669"/>
    <property type="project" value="UniProtKB-KW"/>
</dbReference>
<evidence type="ECO:0000256" key="3">
    <source>
        <dbReference type="ARBA" id="ARBA00023015"/>
    </source>
</evidence>
<dbReference type="InterPro" id="IPR001067">
    <property type="entry name" value="Nuc_translocat"/>
</dbReference>
<gene>
    <name evidence="10" type="primary">LOC103361964</name>
</gene>
<keyword evidence="3" id="KW-0805">Transcription regulation</keyword>
<evidence type="ECO:0000256" key="2">
    <source>
        <dbReference type="ARBA" id="ARBA00022737"/>
    </source>
</evidence>
<sequence length="210" mass="23487">MKTSCSHMLDCDDQLAGDKDARRTRSQLEKRRRDKMNSFIDEMASLVPTCKTKSGKLDKLSVLGMAVQHMKMLRGSAANCCTEVHHKPAFLSDEELKHLILRAADGFLFVVDCEQGKIQFVSESVHKILKYSQNELIGKSLFDYLHPKDIGKIIEQLSSADAAPQDIDIDGKSNPCFPGDLLVKTDISPGSLGFSSGKRRSFFCRMKCNR</sequence>
<keyword evidence="5" id="KW-0804">Transcription</keyword>
<dbReference type="Pfam" id="PF00989">
    <property type="entry name" value="PAS"/>
    <property type="match status" value="1"/>
</dbReference>
<dbReference type="PROSITE" id="PS50112">
    <property type="entry name" value="PAS"/>
    <property type="match status" value="1"/>
</dbReference>
<dbReference type="Gene3D" id="3.30.450.20">
    <property type="entry name" value="PAS domain"/>
    <property type="match status" value="1"/>
</dbReference>
<evidence type="ECO:0000259" key="8">
    <source>
        <dbReference type="PROSITE" id="PS50888"/>
    </source>
</evidence>
<dbReference type="PRINTS" id="PR00785">
    <property type="entry name" value="NCTRNSLOCATR"/>
</dbReference>
<protein>
    <submittedName>
        <fullName evidence="10">Aryl hydrocarbon receptor nuclear translocator-like protein 1</fullName>
    </submittedName>
</protein>
<dbReference type="PANTHER" id="PTHR23042">
    <property type="entry name" value="CIRCADIAN PROTEIN CLOCK/ARNT/BMAL/PAS"/>
    <property type="match status" value="1"/>
</dbReference>
<dbReference type="InterPro" id="IPR000014">
    <property type="entry name" value="PAS"/>
</dbReference>
<evidence type="ECO:0000259" key="7">
    <source>
        <dbReference type="PROSITE" id="PS50112"/>
    </source>
</evidence>
<evidence type="ECO:0000313" key="10">
    <source>
        <dbReference type="RefSeq" id="XP_008286414.1"/>
    </source>
</evidence>
<dbReference type="Pfam" id="PF00010">
    <property type="entry name" value="HLH"/>
    <property type="match status" value="1"/>
</dbReference>
<evidence type="ECO:0000256" key="6">
    <source>
        <dbReference type="ARBA" id="ARBA00023242"/>
    </source>
</evidence>
<dbReference type="InterPro" id="IPR050933">
    <property type="entry name" value="Circadian_TF"/>
</dbReference>
<dbReference type="PROSITE" id="PS50888">
    <property type="entry name" value="BHLH"/>
    <property type="match status" value="1"/>
</dbReference>
<dbReference type="RefSeq" id="XP_008286414.1">
    <property type="nucleotide sequence ID" value="XM_008288192.1"/>
</dbReference>
<dbReference type="SMART" id="SM00353">
    <property type="entry name" value="HLH"/>
    <property type="match status" value="1"/>
</dbReference>
<dbReference type="InterPro" id="IPR035965">
    <property type="entry name" value="PAS-like_dom_sf"/>
</dbReference>
<dbReference type="InterPro" id="IPR011598">
    <property type="entry name" value="bHLH_dom"/>
</dbReference>
<dbReference type="GO" id="GO:0005667">
    <property type="term" value="C:transcription regulator complex"/>
    <property type="evidence" value="ECO:0007669"/>
    <property type="project" value="InterPro"/>
</dbReference>
<evidence type="ECO:0000256" key="1">
    <source>
        <dbReference type="ARBA" id="ARBA00004123"/>
    </source>
</evidence>
<name>A0A9Y4K3I9_9TELE</name>
<comment type="subcellular location">
    <subcellularLocation>
        <location evidence="1">Nucleus</location>
    </subcellularLocation>
</comment>
<dbReference type="GO" id="GO:0005737">
    <property type="term" value="C:cytoplasm"/>
    <property type="evidence" value="ECO:0007669"/>
    <property type="project" value="InterPro"/>
</dbReference>
<organism evidence="9 10">
    <name type="scientific">Stegastes partitus</name>
    <name type="common">bicolor damselfish</name>
    <dbReference type="NCBI Taxonomy" id="144197"/>
    <lineage>
        <taxon>Eukaryota</taxon>
        <taxon>Metazoa</taxon>
        <taxon>Chordata</taxon>
        <taxon>Craniata</taxon>
        <taxon>Vertebrata</taxon>
        <taxon>Euteleostomi</taxon>
        <taxon>Actinopterygii</taxon>
        <taxon>Neopterygii</taxon>
        <taxon>Teleostei</taxon>
        <taxon>Neoteleostei</taxon>
        <taxon>Acanthomorphata</taxon>
        <taxon>Ovalentaria</taxon>
        <taxon>Pomacentridae</taxon>
        <taxon>Stegastes</taxon>
    </lineage>
</organism>
<feature type="domain" description="BHLH" evidence="8">
    <location>
        <begin position="20"/>
        <end position="73"/>
    </location>
</feature>
<keyword evidence="4" id="KW-0238">DNA-binding</keyword>
<keyword evidence="2" id="KW-0677">Repeat</keyword>
<evidence type="ECO:0000256" key="5">
    <source>
        <dbReference type="ARBA" id="ARBA00023163"/>
    </source>
</evidence>
<evidence type="ECO:0000313" key="9">
    <source>
        <dbReference type="Proteomes" id="UP000694891"/>
    </source>
</evidence>
<proteinExistence type="predicted"/>
<dbReference type="InterPro" id="IPR036638">
    <property type="entry name" value="HLH_DNA-bd_sf"/>
</dbReference>